<keyword evidence="3" id="KW-0732">Signal</keyword>
<dbReference type="EMBL" id="MUMY01000004">
    <property type="protein sequence ID" value="ONM49667.1"/>
    <property type="molecule type" value="Genomic_DNA"/>
</dbReference>
<keyword evidence="5" id="KW-1185">Reference proteome</keyword>
<evidence type="ECO:0008006" key="6">
    <source>
        <dbReference type="Google" id="ProtNLM"/>
    </source>
</evidence>
<comment type="caution">
    <text evidence="4">The sequence shown here is derived from an EMBL/GenBank/DDBJ whole genome shotgun (WGS) entry which is preliminary data.</text>
</comment>
<evidence type="ECO:0000256" key="2">
    <source>
        <dbReference type="ARBA" id="ARBA00023136"/>
    </source>
</evidence>
<evidence type="ECO:0000256" key="3">
    <source>
        <dbReference type="SAM" id="SignalP"/>
    </source>
</evidence>
<evidence type="ECO:0000313" key="5">
    <source>
        <dbReference type="Proteomes" id="UP000188836"/>
    </source>
</evidence>
<evidence type="ECO:0000313" key="4">
    <source>
        <dbReference type="EMBL" id="ONM49667.1"/>
    </source>
</evidence>
<dbReference type="STRING" id="1538463.B0T36_22595"/>
<name>A0A1V2TJG6_9NOCA</name>
<dbReference type="GO" id="GO:0016020">
    <property type="term" value="C:membrane"/>
    <property type="evidence" value="ECO:0007669"/>
    <property type="project" value="UniProtKB-SubCell"/>
</dbReference>
<reference evidence="4 5" key="1">
    <citation type="journal article" date="2016" name="Antonie Van Leeuwenhoek">
        <title>Nocardia donostiensis sp. nov., isolated from human respiratory specimens.</title>
        <authorList>
            <person name="Ercibengoa M."/>
            <person name="Bell M."/>
            <person name="Marimon J.M."/>
            <person name="Humrighouse B."/>
            <person name="Klenk H.P."/>
            <person name="Potter G."/>
            <person name="Perez-Trallero E."/>
        </authorList>
    </citation>
    <scope>NUCLEOTIDE SEQUENCE [LARGE SCALE GENOMIC DNA]</scope>
    <source>
        <strain evidence="4 5">X1655</strain>
    </source>
</reference>
<dbReference type="PANTHER" id="PTHR37042">
    <property type="entry name" value="OUTER MEMBRANE PROTEIN RV1973"/>
    <property type="match status" value="1"/>
</dbReference>
<gene>
    <name evidence="4" type="ORF">B0T46_07070</name>
</gene>
<feature type="chain" id="PRO_5038664220" description="Mammalian cell entry protein" evidence="3">
    <location>
        <begin position="25"/>
        <end position="157"/>
    </location>
</feature>
<organism evidence="4 5">
    <name type="scientific">Nocardia donostiensis</name>
    <dbReference type="NCBI Taxonomy" id="1538463"/>
    <lineage>
        <taxon>Bacteria</taxon>
        <taxon>Bacillati</taxon>
        <taxon>Actinomycetota</taxon>
        <taxon>Actinomycetes</taxon>
        <taxon>Mycobacteriales</taxon>
        <taxon>Nocardiaceae</taxon>
        <taxon>Nocardia</taxon>
    </lineage>
</organism>
<accession>A0A1V2TJG6</accession>
<feature type="signal peptide" evidence="3">
    <location>
        <begin position="1"/>
        <end position="24"/>
    </location>
</feature>
<comment type="subcellular location">
    <subcellularLocation>
        <location evidence="1">Membrane</location>
    </subcellularLocation>
</comment>
<proteinExistence type="predicted"/>
<protein>
    <recommendedName>
        <fullName evidence="6">Mammalian cell entry protein</fullName>
    </recommendedName>
</protein>
<evidence type="ECO:0000256" key="1">
    <source>
        <dbReference type="ARBA" id="ARBA00004370"/>
    </source>
</evidence>
<dbReference type="PANTHER" id="PTHR37042:SF4">
    <property type="entry name" value="OUTER MEMBRANE PROTEIN RV1973"/>
    <property type="match status" value="1"/>
</dbReference>
<dbReference type="Proteomes" id="UP000188836">
    <property type="component" value="Unassembled WGS sequence"/>
</dbReference>
<keyword evidence="2" id="KW-0472">Membrane</keyword>
<sequence>MLASIAAAVIALALVSAAVLSVFAVQSAEERDAHRAEYLQTARQTIINLTTIRADSAEEDIDRILTMASGEFKTEFDGRVDPFTEIIKQANVVSNGEVIEAAIENEHENSAQILVAAKQTLTNAGQEEPQQRYYRFRVTVTRTDDGSLSVSDVEFVA</sequence>
<dbReference type="AlphaFoldDB" id="A0A1V2TJG6"/>